<feature type="transmembrane region" description="Helical" evidence="6">
    <location>
        <begin position="207"/>
        <end position="227"/>
    </location>
</feature>
<dbReference type="Pfam" id="PF01529">
    <property type="entry name" value="DHHC"/>
    <property type="match status" value="1"/>
</dbReference>
<dbReference type="GO" id="GO:0016773">
    <property type="term" value="F:phosphotransferase activity, alcohol group as acceptor"/>
    <property type="evidence" value="ECO:0007669"/>
    <property type="project" value="UniProtKB-ARBA"/>
</dbReference>
<evidence type="ECO:0000256" key="3">
    <source>
        <dbReference type="ARBA" id="ARBA00022989"/>
    </source>
</evidence>
<keyword evidence="3 6" id="KW-1133">Transmembrane helix</keyword>
<comment type="subcellular location">
    <subcellularLocation>
        <location evidence="1">Membrane</location>
        <topology evidence="1">Multi-pass membrane protein</topology>
    </subcellularLocation>
</comment>
<dbReference type="InterPro" id="IPR001206">
    <property type="entry name" value="Diacylglycerol_kinase_cat_dom"/>
</dbReference>
<evidence type="ECO:0000259" key="7">
    <source>
        <dbReference type="PROSITE" id="PS50146"/>
    </source>
</evidence>
<evidence type="ECO:0000313" key="10">
    <source>
        <dbReference type="Proteomes" id="UP000285624"/>
    </source>
</evidence>
<dbReference type="InterPro" id="IPR001594">
    <property type="entry name" value="Palmitoyltrfase_DHHC"/>
</dbReference>
<sequence>MPSRRCRPLWFVWDPAGIVIACFAWIILSSLLFAVLSSISQWVGLLSLMGMTEALWFMGLFCMILWCHITVLTTNPGTVPSKLRGILPSSDEEEDVEEVEEEMPLQQYEQWEDDGSLLIYCDECEIYRPSRAMHCHTCERCIVLQDHHCPWVNNCIGIGNHKAFLLLLLYATAASLQGALLVMLQYAMCSRGKYSCGMQTDQFPGRLGGWILAAAAVFGLFCSLMLAMELFNIYQDPIFTQIASQLAARRGGDKSTSTMERHLSVVCGTDGMRASWFFPPPERRALHDATGLESGQGRTLAVPEHCMAVRLTTSNYQPHLHHLGVRFMDGKAVGTRPEDDAPVGPVKTILDENQLFDSTDTQPTDEDDDENNQELDRVKNKRLSSGATVTSTDGEERDRVRERALQDAHRLAVAQSPSTNRFRRAVTVAVPSKGLVPSTDVDQRDDDSSDDSEDTPSSLRFTRSKSWAGCPHRDAALEAIENRQVRFRFSTAASARETVREMYSHRLREFPEDVHMKASMEMQIGSVWRQMKVEVDRDGVNCQRVSLFRKKNKEFQIVKDDLLAAELEDGSKANVVVHYMLPGRGKEHKRLMRRHRTVTMRFTDEATAAKLVSSIQQFVKWMARVPVDVARRIKVVVNPHSGRRRGRKVWEHWKPLLELANVQCDVEETEYSGHARDIGAQFDLSKKYEAIVFVGGDGTVNEFMNGVFSREESVWRTLVATTPVSLICAGTDNAFGKGVGTPTHASSVYCVIKRKIRPLDVMTCQASNEDGTTRLEFACTGVSYGIGSDIAVESEATRWLGVHRYLYLKVKRGLFAPHKHEAKISYVLSDNTPVDENGEQILRTYYEMMNERAEDQHHVERCSIYDANAEPEERMWKGDAEAIFHPASEVKYAGQWESFSSEVTSVGGSNVYFETKYAHPSDGNMDLIYSRKGNVAQTAEIAVRYLSNTFLKSELVGYHKVKAMVIEPIVEDVLNVDGEVFAGPGPFRMEVVPQLLCVLSEK</sequence>
<feature type="compositionally biased region" description="Acidic residues" evidence="5">
    <location>
        <begin position="443"/>
        <end position="454"/>
    </location>
</feature>
<dbReference type="InterPro" id="IPR017438">
    <property type="entry name" value="ATP-NAD_kinase_N"/>
</dbReference>
<feature type="domain" description="DAGKc" evidence="7">
    <location>
        <begin position="628"/>
        <end position="768"/>
    </location>
</feature>
<dbReference type="AlphaFoldDB" id="A0A421GRG4"/>
<gene>
    <name evidence="9" type="ORF">BBO99_00004357</name>
    <name evidence="8" type="ORF">JM16_004206</name>
</gene>
<reference evidence="8" key="3">
    <citation type="submission" date="2020-06" db="EMBL/GenBank/DDBJ databases">
        <authorList>
            <person name="Studholme D.J."/>
        </authorList>
    </citation>
    <scope>NUCLEOTIDE SEQUENCE</scope>
    <source>
        <strain evidence="8">NZFS 2646</strain>
    </source>
</reference>
<dbReference type="InterPro" id="IPR050187">
    <property type="entry name" value="Lipid_Phosphate_FormReg"/>
</dbReference>
<dbReference type="EMBL" id="MBDN02000103">
    <property type="protein sequence ID" value="RLN80617.1"/>
    <property type="molecule type" value="Genomic_DNA"/>
</dbReference>
<dbReference type="PROSITE" id="PS50216">
    <property type="entry name" value="DHHC"/>
    <property type="match status" value="1"/>
</dbReference>
<evidence type="ECO:0000256" key="5">
    <source>
        <dbReference type="SAM" id="MobiDB-lite"/>
    </source>
</evidence>
<dbReference type="SUPFAM" id="SSF111331">
    <property type="entry name" value="NAD kinase/diacylglycerol kinase-like"/>
    <property type="match status" value="1"/>
</dbReference>
<feature type="transmembrane region" description="Helical" evidence="6">
    <location>
        <begin position="54"/>
        <end position="74"/>
    </location>
</feature>
<evidence type="ECO:0000256" key="1">
    <source>
        <dbReference type="ARBA" id="ARBA00004141"/>
    </source>
</evidence>
<dbReference type="Proteomes" id="UP000285624">
    <property type="component" value="Unassembled WGS sequence"/>
</dbReference>
<feature type="region of interest" description="Disordered" evidence="5">
    <location>
        <begin position="433"/>
        <end position="460"/>
    </location>
</feature>
<dbReference type="GO" id="GO:0046512">
    <property type="term" value="P:sphingosine biosynthetic process"/>
    <property type="evidence" value="ECO:0007669"/>
    <property type="project" value="TreeGrafter"/>
</dbReference>
<feature type="compositionally biased region" description="Polar residues" evidence="5">
    <location>
        <begin position="383"/>
        <end position="392"/>
    </location>
</feature>
<evidence type="ECO:0000256" key="2">
    <source>
        <dbReference type="ARBA" id="ARBA00022692"/>
    </source>
</evidence>
<dbReference type="Proteomes" id="UP000785171">
    <property type="component" value="Unassembled WGS sequence"/>
</dbReference>
<feature type="transmembrane region" description="Helical" evidence="6">
    <location>
        <begin position="12"/>
        <end position="34"/>
    </location>
</feature>
<dbReference type="GO" id="GO:0005737">
    <property type="term" value="C:cytoplasm"/>
    <property type="evidence" value="ECO:0007669"/>
    <property type="project" value="TreeGrafter"/>
</dbReference>
<organism evidence="9 10">
    <name type="scientific">Phytophthora kernoviae</name>
    <dbReference type="NCBI Taxonomy" id="325452"/>
    <lineage>
        <taxon>Eukaryota</taxon>
        <taxon>Sar</taxon>
        <taxon>Stramenopiles</taxon>
        <taxon>Oomycota</taxon>
        <taxon>Peronosporomycetes</taxon>
        <taxon>Peronosporales</taxon>
        <taxon>Peronosporaceae</taxon>
        <taxon>Phytophthora</taxon>
    </lineage>
</organism>
<comment type="caution">
    <text evidence="9">The sequence shown here is derived from an EMBL/GenBank/DDBJ whole genome shotgun (WGS) entry which is preliminary data.</text>
</comment>
<dbReference type="Gene3D" id="2.60.200.40">
    <property type="match status" value="1"/>
</dbReference>
<accession>A0A421GRG4</accession>
<evidence type="ECO:0000256" key="6">
    <source>
        <dbReference type="SAM" id="Phobius"/>
    </source>
</evidence>
<evidence type="ECO:0000313" key="9">
    <source>
        <dbReference type="EMBL" id="RLN80617.1"/>
    </source>
</evidence>
<dbReference type="STRING" id="325452.A0A421GRG4"/>
<reference evidence="8" key="1">
    <citation type="journal article" date="2015" name="Genom Data">
        <title>Genome sequences of six Phytophthora species associated with forests in New Zealand.</title>
        <authorList>
            <person name="Studholme D.J."/>
            <person name="McDougal R.L."/>
            <person name="Sambles C."/>
            <person name="Hansen E."/>
            <person name="Hardy G."/>
            <person name="Grant M."/>
            <person name="Ganley R.J."/>
            <person name="Williams N.M."/>
        </authorList>
    </citation>
    <scope>NUCLEOTIDE SEQUENCE</scope>
    <source>
        <strain evidence="8">NZFS 2646</strain>
    </source>
</reference>
<keyword evidence="10" id="KW-1185">Reference proteome</keyword>
<evidence type="ECO:0000313" key="8">
    <source>
        <dbReference type="EMBL" id="KAG2521589.1"/>
    </source>
</evidence>
<reference evidence="9 10" key="2">
    <citation type="submission" date="2018-07" db="EMBL/GenBank/DDBJ databases">
        <title>Genome sequencing of oomycete isolates from Chile give support for New Zealand origin for Phytophthora kernoviae and make available the first Nothophytophthora sp. genome.</title>
        <authorList>
            <person name="Studholme D.J."/>
            <person name="Sanfuentes E."/>
            <person name="Panda P."/>
            <person name="Hill R."/>
            <person name="Sambles C."/>
            <person name="Grant M."/>
            <person name="Williams N.M."/>
            <person name="Mcdougal R.L."/>
        </authorList>
    </citation>
    <scope>NUCLEOTIDE SEQUENCE [LARGE SCALE GENOMIC DNA]</scope>
    <source>
        <strain evidence="9">Chile4</strain>
    </source>
</reference>
<dbReference type="PANTHER" id="PTHR12358">
    <property type="entry name" value="SPHINGOSINE KINASE"/>
    <property type="match status" value="1"/>
</dbReference>
<feature type="transmembrane region" description="Helical" evidence="6">
    <location>
        <begin position="163"/>
        <end position="187"/>
    </location>
</feature>
<dbReference type="GO" id="GO:0016020">
    <property type="term" value="C:membrane"/>
    <property type="evidence" value="ECO:0007669"/>
    <property type="project" value="UniProtKB-SubCell"/>
</dbReference>
<keyword evidence="4 6" id="KW-0472">Membrane</keyword>
<proteinExistence type="predicted"/>
<dbReference type="EMBL" id="JPWV03000193">
    <property type="protein sequence ID" value="KAG2521589.1"/>
    <property type="molecule type" value="Genomic_DNA"/>
</dbReference>
<dbReference type="Pfam" id="PF00781">
    <property type="entry name" value="DAGK_cat"/>
    <property type="match status" value="1"/>
</dbReference>
<dbReference type="Gene3D" id="3.40.50.10330">
    <property type="entry name" value="Probable inorganic polyphosphate/atp-NAD kinase, domain 1"/>
    <property type="match status" value="1"/>
</dbReference>
<dbReference type="PROSITE" id="PS50146">
    <property type="entry name" value="DAGK"/>
    <property type="match status" value="1"/>
</dbReference>
<feature type="region of interest" description="Disordered" evidence="5">
    <location>
        <begin position="333"/>
        <end position="401"/>
    </location>
</feature>
<keyword evidence="2 6" id="KW-0812">Transmembrane</keyword>
<dbReference type="GO" id="GO:0001727">
    <property type="term" value="F:lipid kinase activity"/>
    <property type="evidence" value="ECO:0007669"/>
    <property type="project" value="UniProtKB-ARBA"/>
</dbReference>
<evidence type="ECO:0000256" key="4">
    <source>
        <dbReference type="ARBA" id="ARBA00023136"/>
    </source>
</evidence>
<feature type="compositionally biased region" description="Acidic residues" evidence="5">
    <location>
        <begin position="363"/>
        <end position="373"/>
    </location>
</feature>
<dbReference type="GO" id="GO:0016409">
    <property type="term" value="F:palmitoyltransferase activity"/>
    <property type="evidence" value="ECO:0007669"/>
    <property type="project" value="InterPro"/>
</dbReference>
<protein>
    <recommendedName>
        <fullName evidence="7">DAGKc domain-containing protein</fullName>
    </recommendedName>
</protein>
<dbReference type="InterPro" id="IPR016064">
    <property type="entry name" value="NAD/diacylglycerol_kinase_sf"/>
</dbReference>
<name>A0A421GRG4_9STRA</name>
<dbReference type="PANTHER" id="PTHR12358:SF31">
    <property type="entry name" value="ACYLGLYCEROL KINASE, MITOCHONDRIAL"/>
    <property type="match status" value="1"/>
</dbReference>